<sequence>MARTPRSQLAIAMARGDVEADLLLVGGKVFSSATREWVETSLAIGDGAIVGWGDRGAKEVVDVSGAYLIPSFIDAHMHLESTKLWVDEFVSLVLAAGTTAVVADPHELANVFGIPGVAELIDAASDLPFTFKVVASSCVPASQFESPGAEISVEDIEDLMDHYGAIGVAEVMNYPGVIAGDPIMLKKIASAKGKRVDGHAPMVRGKSLDAYLTAGVESDHECTSFEEAHEKRQKGMWIFIREGSASKNLNDLIKTVLVGGTDRIALCTDDREPSSLIRRGHVNDCVAMAVAAGVSPEDAIIIGSTNAAQYHNLHDLGSLAPGYQADLLVLDNLVDFKPSRVYVRGSLVAQNGTILEGVVPSRPAPSWMQSSVRLARQFTKEDFEIEVDPDKSYKVIGVHHDSLSTTHLVRSGSQVADCARIAVIERHRGTGRFGLGLVSGFNLTQGAIASTVAHDAHNIMVLGSMAQNGASDMAIAIETLNEIGGGQVAVLDGQVIAVVPLIIGGLISTKRATEIAAELENLEAQAHSSLGITLPAPFMVLSFLGLSVIPELRITDLGLIDVVSFTKTTLTN</sequence>
<gene>
    <name evidence="9" type="primary">adeC</name>
    <name evidence="6" type="synonym">ade</name>
    <name evidence="9" type="ORF">AXFE_06740</name>
</gene>
<evidence type="ECO:0000259" key="8">
    <source>
        <dbReference type="Pfam" id="PF13382"/>
    </source>
</evidence>
<evidence type="ECO:0000256" key="1">
    <source>
        <dbReference type="ARBA" id="ARBA00006773"/>
    </source>
</evidence>
<feature type="domain" description="Amidohydrolase-related" evidence="7">
    <location>
        <begin position="67"/>
        <end position="348"/>
    </location>
</feature>
<dbReference type="RefSeq" id="WP_052604449.1">
    <property type="nucleotide sequence ID" value="NZ_JXYS01000017.1"/>
</dbReference>
<dbReference type="InterPro" id="IPR006679">
    <property type="entry name" value="Adenine_deam"/>
</dbReference>
<comment type="catalytic activity">
    <reaction evidence="5 6">
        <text>adenine + H2O + H(+) = hypoxanthine + NH4(+)</text>
        <dbReference type="Rhea" id="RHEA:23688"/>
        <dbReference type="ChEBI" id="CHEBI:15377"/>
        <dbReference type="ChEBI" id="CHEBI:15378"/>
        <dbReference type="ChEBI" id="CHEBI:16708"/>
        <dbReference type="ChEBI" id="CHEBI:17368"/>
        <dbReference type="ChEBI" id="CHEBI:28938"/>
        <dbReference type="EC" id="3.5.4.2"/>
    </reaction>
</comment>
<dbReference type="GO" id="GO:0006146">
    <property type="term" value="P:adenine catabolic process"/>
    <property type="evidence" value="ECO:0007669"/>
    <property type="project" value="InterPro"/>
</dbReference>
<keyword evidence="4 6" id="KW-0464">Manganese</keyword>
<comment type="caution">
    <text evidence="9">The sequence shown here is derived from an EMBL/GenBank/DDBJ whole genome shotgun (WGS) entry which is preliminary data.</text>
</comment>
<dbReference type="Gene3D" id="2.30.40.10">
    <property type="entry name" value="Urease, subunit C, domain 1"/>
    <property type="match status" value="1"/>
</dbReference>
<dbReference type="InterPro" id="IPR026912">
    <property type="entry name" value="Adenine_deam_C"/>
</dbReference>
<dbReference type="Pfam" id="PF01979">
    <property type="entry name" value="Amidohydro_1"/>
    <property type="match status" value="1"/>
</dbReference>
<keyword evidence="3 6" id="KW-0378">Hydrolase</keyword>
<dbReference type="OrthoDB" id="9766983at2"/>
<evidence type="ECO:0000313" key="10">
    <source>
        <dbReference type="Proteomes" id="UP000032360"/>
    </source>
</evidence>
<name>A0A0D8HMY8_9ACTN</name>
<dbReference type="STRING" id="1280514.AXFE_06740"/>
<dbReference type="InterPro" id="IPR011059">
    <property type="entry name" value="Metal-dep_hydrolase_composite"/>
</dbReference>
<keyword evidence="10" id="KW-1185">Reference proteome</keyword>
<protein>
    <recommendedName>
        <fullName evidence="2 6">Adenine deaminase</fullName>
        <shortName evidence="6">Adenase</shortName>
        <shortName evidence="6">Adenine aminase</shortName>
        <ecNumber evidence="2 6">3.5.4.2</ecNumber>
    </recommendedName>
</protein>
<evidence type="ECO:0000256" key="6">
    <source>
        <dbReference type="HAMAP-Rule" id="MF_01518"/>
    </source>
</evidence>
<comment type="cofactor">
    <cofactor evidence="6">
        <name>Mn(2+)</name>
        <dbReference type="ChEBI" id="CHEBI:29035"/>
    </cofactor>
</comment>
<dbReference type="InterPro" id="IPR006680">
    <property type="entry name" value="Amidohydro-rel"/>
</dbReference>
<reference evidence="9 10" key="1">
    <citation type="submission" date="2015-01" db="EMBL/GenBank/DDBJ databases">
        <title>Draft genome of the acidophilic iron oxidizer Acidithrix ferrooxidans strain Py-F3.</title>
        <authorList>
            <person name="Poehlein A."/>
            <person name="Eisen S."/>
            <person name="Schloemann M."/>
            <person name="Johnson B.D."/>
            <person name="Daniel R."/>
            <person name="Muehling M."/>
        </authorList>
    </citation>
    <scope>NUCLEOTIDE SEQUENCE [LARGE SCALE GENOMIC DNA]</scope>
    <source>
        <strain evidence="9 10">Py-F3</strain>
    </source>
</reference>
<dbReference type="CDD" id="cd01295">
    <property type="entry name" value="AdeC"/>
    <property type="match status" value="1"/>
</dbReference>
<evidence type="ECO:0000256" key="3">
    <source>
        <dbReference type="ARBA" id="ARBA00022801"/>
    </source>
</evidence>
<dbReference type="EMBL" id="JXYS01000017">
    <property type="protein sequence ID" value="KJF18446.1"/>
    <property type="molecule type" value="Genomic_DNA"/>
</dbReference>
<comment type="similarity">
    <text evidence="1 6">Belongs to the metallo-dependent hydrolases superfamily. Adenine deaminase family.</text>
</comment>
<dbReference type="Proteomes" id="UP000032360">
    <property type="component" value="Unassembled WGS sequence"/>
</dbReference>
<dbReference type="PANTHER" id="PTHR11113:SF2">
    <property type="entry name" value="ADENINE DEAMINASE"/>
    <property type="match status" value="1"/>
</dbReference>
<dbReference type="InterPro" id="IPR032466">
    <property type="entry name" value="Metal_Hydrolase"/>
</dbReference>
<evidence type="ECO:0000259" key="7">
    <source>
        <dbReference type="Pfam" id="PF01979"/>
    </source>
</evidence>
<evidence type="ECO:0000256" key="5">
    <source>
        <dbReference type="ARBA" id="ARBA00047720"/>
    </source>
</evidence>
<evidence type="ECO:0000256" key="2">
    <source>
        <dbReference type="ARBA" id="ARBA00012782"/>
    </source>
</evidence>
<organism evidence="9 10">
    <name type="scientific">Acidithrix ferrooxidans</name>
    <dbReference type="NCBI Taxonomy" id="1280514"/>
    <lineage>
        <taxon>Bacteria</taxon>
        <taxon>Bacillati</taxon>
        <taxon>Actinomycetota</taxon>
        <taxon>Acidimicrobiia</taxon>
        <taxon>Acidimicrobiales</taxon>
        <taxon>Acidimicrobiaceae</taxon>
        <taxon>Acidithrix</taxon>
    </lineage>
</organism>
<dbReference type="SUPFAM" id="SSF51556">
    <property type="entry name" value="Metallo-dependent hydrolases"/>
    <property type="match status" value="1"/>
</dbReference>
<evidence type="ECO:0000256" key="4">
    <source>
        <dbReference type="ARBA" id="ARBA00023211"/>
    </source>
</evidence>
<dbReference type="Gene3D" id="3.20.20.140">
    <property type="entry name" value="Metal-dependent hydrolases"/>
    <property type="match status" value="1"/>
</dbReference>
<dbReference type="HAMAP" id="MF_01518">
    <property type="entry name" value="Adenine_deamin"/>
    <property type="match status" value="1"/>
</dbReference>
<dbReference type="AlphaFoldDB" id="A0A0D8HMY8"/>
<dbReference type="EC" id="3.5.4.2" evidence="2 6"/>
<evidence type="ECO:0000313" key="9">
    <source>
        <dbReference type="EMBL" id="KJF18446.1"/>
    </source>
</evidence>
<dbReference type="PATRIC" id="fig|1280514.3.peg.905"/>
<feature type="domain" description="Adenine deaminase C-terminal" evidence="8">
    <location>
        <begin position="415"/>
        <end position="565"/>
    </location>
</feature>
<proteinExistence type="inferred from homology"/>
<dbReference type="Pfam" id="PF13382">
    <property type="entry name" value="Adenine_deam_C"/>
    <property type="match status" value="1"/>
</dbReference>
<dbReference type="GO" id="GO:0000034">
    <property type="term" value="F:adenine deaminase activity"/>
    <property type="evidence" value="ECO:0007669"/>
    <property type="project" value="UniProtKB-UniRule"/>
</dbReference>
<dbReference type="SUPFAM" id="SSF51338">
    <property type="entry name" value="Composite domain of metallo-dependent hydrolases"/>
    <property type="match status" value="1"/>
</dbReference>
<dbReference type="PANTHER" id="PTHR11113">
    <property type="entry name" value="N-ACETYLGLUCOSAMINE-6-PHOSPHATE DEACETYLASE"/>
    <property type="match status" value="1"/>
</dbReference>
<accession>A0A0D8HMY8</accession>
<dbReference type="NCBIfam" id="TIGR01178">
    <property type="entry name" value="ade"/>
    <property type="match status" value="1"/>
</dbReference>